<name>A0A517SED0_9PLAN</name>
<reference evidence="2 3" key="1">
    <citation type="submission" date="2019-02" db="EMBL/GenBank/DDBJ databases">
        <title>Deep-cultivation of Planctomycetes and their phenomic and genomic characterization uncovers novel biology.</title>
        <authorList>
            <person name="Wiegand S."/>
            <person name="Jogler M."/>
            <person name="Boedeker C."/>
            <person name="Pinto D."/>
            <person name="Vollmers J."/>
            <person name="Rivas-Marin E."/>
            <person name="Kohn T."/>
            <person name="Peeters S.H."/>
            <person name="Heuer A."/>
            <person name="Rast P."/>
            <person name="Oberbeckmann S."/>
            <person name="Bunk B."/>
            <person name="Jeske O."/>
            <person name="Meyerdierks A."/>
            <person name="Storesund J.E."/>
            <person name="Kallscheuer N."/>
            <person name="Luecker S."/>
            <person name="Lage O.M."/>
            <person name="Pohl T."/>
            <person name="Merkel B.J."/>
            <person name="Hornburger P."/>
            <person name="Mueller R.-W."/>
            <person name="Bruemmer F."/>
            <person name="Labrenz M."/>
            <person name="Spormann A.M."/>
            <person name="Op den Camp H."/>
            <person name="Overmann J."/>
            <person name="Amann R."/>
            <person name="Jetten M.S.M."/>
            <person name="Mascher T."/>
            <person name="Medema M.H."/>
            <person name="Devos D.P."/>
            <person name="Kaster A.-K."/>
            <person name="Ovreas L."/>
            <person name="Rohde M."/>
            <person name="Galperin M.Y."/>
            <person name="Jogler C."/>
        </authorList>
    </citation>
    <scope>NUCLEOTIDE SEQUENCE [LARGE SCALE GENOMIC DNA]</scope>
    <source>
        <strain evidence="2 3">Pan44</strain>
    </source>
</reference>
<dbReference type="EMBL" id="CP036271">
    <property type="protein sequence ID" value="QDT54471.1"/>
    <property type="molecule type" value="Genomic_DNA"/>
</dbReference>
<gene>
    <name evidence="2" type="ORF">Pan44_25040</name>
</gene>
<dbReference type="KEGG" id="ccos:Pan44_25040"/>
<organism evidence="2 3">
    <name type="scientific">Caulifigura coniformis</name>
    <dbReference type="NCBI Taxonomy" id="2527983"/>
    <lineage>
        <taxon>Bacteria</taxon>
        <taxon>Pseudomonadati</taxon>
        <taxon>Planctomycetota</taxon>
        <taxon>Planctomycetia</taxon>
        <taxon>Planctomycetales</taxon>
        <taxon>Planctomycetaceae</taxon>
        <taxon>Caulifigura</taxon>
    </lineage>
</organism>
<evidence type="ECO:0000313" key="3">
    <source>
        <dbReference type="Proteomes" id="UP000315700"/>
    </source>
</evidence>
<sequence>MSTFQMIHNAEQPRSNDFVPDYVLQANNPNHVHAAVRNFASYLHNQTVPVSNAGTLEPLPLPVMNFEREDAPSDSRETGCGCGGHQPTRNHAMTPLSVPVMEFK</sequence>
<dbReference type="AlphaFoldDB" id="A0A517SED0"/>
<proteinExistence type="predicted"/>
<accession>A0A517SED0</accession>
<dbReference type="InParanoid" id="A0A517SED0"/>
<evidence type="ECO:0000256" key="1">
    <source>
        <dbReference type="SAM" id="MobiDB-lite"/>
    </source>
</evidence>
<evidence type="ECO:0000313" key="2">
    <source>
        <dbReference type="EMBL" id="QDT54471.1"/>
    </source>
</evidence>
<feature type="region of interest" description="Disordered" evidence="1">
    <location>
        <begin position="69"/>
        <end position="104"/>
    </location>
</feature>
<protein>
    <submittedName>
        <fullName evidence="2">Uncharacterized protein</fullName>
    </submittedName>
</protein>
<dbReference type="RefSeq" id="WP_145030325.1">
    <property type="nucleotide sequence ID" value="NZ_CP036271.1"/>
</dbReference>
<keyword evidence="3" id="KW-1185">Reference proteome</keyword>
<dbReference type="Proteomes" id="UP000315700">
    <property type="component" value="Chromosome"/>
</dbReference>